<dbReference type="EMBL" id="LT629742">
    <property type="protein sequence ID" value="SDT18904.1"/>
    <property type="molecule type" value="Genomic_DNA"/>
</dbReference>
<feature type="transmembrane region" description="Helical" evidence="7">
    <location>
        <begin position="310"/>
        <end position="329"/>
    </location>
</feature>
<feature type="transmembrane region" description="Helical" evidence="7">
    <location>
        <begin position="142"/>
        <end position="168"/>
    </location>
</feature>
<accession>A0A1H1YBY6</accession>
<dbReference type="Proteomes" id="UP000181956">
    <property type="component" value="Chromosome I"/>
</dbReference>
<dbReference type="GO" id="GO:0005886">
    <property type="term" value="C:plasma membrane"/>
    <property type="evidence" value="ECO:0007669"/>
    <property type="project" value="UniProtKB-SubCell"/>
</dbReference>
<feature type="domain" description="Threonine/serine exporter-like N-terminal" evidence="8">
    <location>
        <begin position="24"/>
        <end position="261"/>
    </location>
</feature>
<dbReference type="AlphaFoldDB" id="A0A1H1YBY6"/>
<keyword evidence="2" id="KW-1003">Cell membrane</keyword>
<dbReference type="Pfam" id="PF12821">
    <property type="entry name" value="ThrE_2"/>
    <property type="match status" value="1"/>
</dbReference>
<keyword evidence="5 7" id="KW-0472">Membrane</keyword>
<comment type="subcellular location">
    <subcellularLocation>
        <location evidence="1">Cell membrane</location>
        <topology evidence="1">Multi-pass membrane protein</topology>
    </subcellularLocation>
</comment>
<feature type="transmembrane region" description="Helical" evidence="7">
    <location>
        <begin position="180"/>
        <end position="203"/>
    </location>
</feature>
<feature type="transmembrane region" description="Helical" evidence="7">
    <location>
        <begin position="336"/>
        <end position="357"/>
    </location>
</feature>
<evidence type="ECO:0000313" key="10">
    <source>
        <dbReference type="EMBL" id="SDT18904.1"/>
    </source>
</evidence>
<feature type="domain" description="Threonine/Serine exporter ThrE" evidence="9">
    <location>
        <begin position="290"/>
        <end position="413"/>
    </location>
</feature>
<evidence type="ECO:0000259" key="9">
    <source>
        <dbReference type="Pfam" id="PF12821"/>
    </source>
</evidence>
<reference evidence="11" key="1">
    <citation type="submission" date="2016-10" db="EMBL/GenBank/DDBJ databases">
        <authorList>
            <person name="Varghese N."/>
            <person name="Submissions S."/>
        </authorList>
    </citation>
    <scope>NUCLEOTIDE SEQUENCE [LARGE SCALE GENOMIC DNA]</scope>
    <source>
        <strain evidence="11">DSM 21772</strain>
    </source>
</reference>
<sequence>MSVPTRTSGLSATDAAEYTRGVLDIAMRLAEVMFGNGAGAEDVVSALLAITRAYGVRNVDADVTYSVIEVTYENPATHETITRTRNVRYRTLDYHTLSRASALIGELVERPIEVADARREIARIVSAPGLYPKMLRRFGWSLVGAGAAFLIGGNWVVAVAALLATMLIDYLTTALANRRVPIFFQTLVGGAIGPLVAALVHLIDPSSNSSLVVVATIIMLLAGVTTFGAVHDALSGFYVTGTARFVEATIITGGLVAGVAASSLTLARFGLVLEINPASSPTLGTLPVQLASSVLIVIGFAFAVQVPKRALWAACLLGAAAELFYVLAIGAETGSVFGSALAAIGVGLLAAAVSRLVRVPPLVIVVTALVPLVPGLLLFSGLLQLSEGSMDGLLSMLAAAAVAVALAAGAILGQYLVQAVWGPARALPRRFVGPLMALPVKLNRTARTRTKKF</sequence>
<keyword evidence="3 7" id="KW-0812">Transmembrane</keyword>
<evidence type="ECO:0000256" key="3">
    <source>
        <dbReference type="ARBA" id="ARBA00022692"/>
    </source>
</evidence>
<dbReference type="GO" id="GO:0015744">
    <property type="term" value="P:succinate transport"/>
    <property type="evidence" value="ECO:0007669"/>
    <property type="project" value="TreeGrafter"/>
</dbReference>
<evidence type="ECO:0000256" key="7">
    <source>
        <dbReference type="SAM" id="Phobius"/>
    </source>
</evidence>
<organism evidence="10 11">
    <name type="scientific">Microterricola viridarii</name>
    <dbReference type="NCBI Taxonomy" id="412690"/>
    <lineage>
        <taxon>Bacteria</taxon>
        <taxon>Bacillati</taxon>
        <taxon>Actinomycetota</taxon>
        <taxon>Actinomycetes</taxon>
        <taxon>Micrococcales</taxon>
        <taxon>Microbacteriaceae</taxon>
        <taxon>Microterricola</taxon>
    </lineage>
</organism>
<feature type="transmembrane region" description="Helical" evidence="7">
    <location>
        <begin position="363"/>
        <end position="385"/>
    </location>
</feature>
<evidence type="ECO:0000256" key="4">
    <source>
        <dbReference type="ARBA" id="ARBA00022989"/>
    </source>
</evidence>
<evidence type="ECO:0000256" key="2">
    <source>
        <dbReference type="ARBA" id="ARBA00022475"/>
    </source>
</evidence>
<evidence type="ECO:0000259" key="8">
    <source>
        <dbReference type="Pfam" id="PF06738"/>
    </source>
</evidence>
<dbReference type="STRING" id="412690.SAMN04489834_3035"/>
<gene>
    <name evidence="10" type="ORF">SAMN04489834_3035</name>
</gene>
<feature type="transmembrane region" description="Helical" evidence="7">
    <location>
        <begin position="210"/>
        <end position="230"/>
    </location>
</feature>
<keyword evidence="4 7" id="KW-1133">Transmembrane helix</keyword>
<dbReference type="InterPro" id="IPR050539">
    <property type="entry name" value="ThrE_Dicarb/AminoAcid_Exp"/>
</dbReference>
<dbReference type="RefSeq" id="WP_083364782.1">
    <property type="nucleotide sequence ID" value="NZ_LT629742.1"/>
</dbReference>
<dbReference type="GO" id="GO:0022857">
    <property type="term" value="F:transmembrane transporter activity"/>
    <property type="evidence" value="ECO:0007669"/>
    <property type="project" value="InterPro"/>
</dbReference>
<dbReference type="PANTHER" id="PTHR34390">
    <property type="entry name" value="UPF0442 PROTEIN YJJB-RELATED"/>
    <property type="match status" value="1"/>
</dbReference>
<dbReference type="Pfam" id="PF06738">
    <property type="entry name" value="ThrE"/>
    <property type="match status" value="1"/>
</dbReference>
<evidence type="ECO:0000313" key="11">
    <source>
        <dbReference type="Proteomes" id="UP000181956"/>
    </source>
</evidence>
<feature type="transmembrane region" description="Helical" evidence="7">
    <location>
        <begin position="283"/>
        <end position="304"/>
    </location>
</feature>
<evidence type="ECO:0000256" key="6">
    <source>
        <dbReference type="ARBA" id="ARBA00034125"/>
    </source>
</evidence>
<proteinExistence type="inferred from homology"/>
<evidence type="ECO:0000256" key="1">
    <source>
        <dbReference type="ARBA" id="ARBA00004651"/>
    </source>
</evidence>
<dbReference type="PANTHER" id="PTHR34390:SF2">
    <property type="entry name" value="SUCCINATE TRANSPORTER SUBUNIT YJJP-RELATED"/>
    <property type="match status" value="1"/>
</dbReference>
<dbReference type="InterPro" id="IPR024528">
    <property type="entry name" value="ThrE_2"/>
</dbReference>
<name>A0A1H1YBY6_9MICO</name>
<keyword evidence="11" id="KW-1185">Reference proteome</keyword>
<feature type="transmembrane region" description="Helical" evidence="7">
    <location>
        <begin position="397"/>
        <end position="417"/>
    </location>
</feature>
<feature type="transmembrane region" description="Helical" evidence="7">
    <location>
        <begin position="250"/>
        <end position="271"/>
    </location>
</feature>
<dbReference type="OrthoDB" id="9763957at2"/>
<dbReference type="InterPro" id="IPR010619">
    <property type="entry name" value="ThrE-like_N"/>
</dbReference>
<protein>
    <submittedName>
        <fullName evidence="10">Uncharacterized membrane protein YjjP, DUF1212 family</fullName>
    </submittedName>
</protein>
<comment type="similarity">
    <text evidence="6">Belongs to the ThrE exporter (TC 2.A.79) family.</text>
</comment>
<evidence type="ECO:0000256" key="5">
    <source>
        <dbReference type="ARBA" id="ARBA00023136"/>
    </source>
</evidence>